<dbReference type="AlphaFoldDB" id="A0A8C4SWH2"/>
<dbReference type="InterPro" id="IPR050863">
    <property type="entry name" value="CenT-Element_Derived"/>
</dbReference>
<reference evidence="3" key="1">
    <citation type="submission" date="2021-06" db="EMBL/GenBank/DDBJ databases">
        <authorList>
            <consortium name="Wellcome Sanger Institute Data Sharing"/>
        </authorList>
    </citation>
    <scope>NUCLEOTIDE SEQUENCE [LARGE SCALE GENOMIC DNA]</scope>
</reference>
<dbReference type="InterPro" id="IPR009057">
    <property type="entry name" value="Homeodomain-like_sf"/>
</dbReference>
<evidence type="ECO:0000256" key="1">
    <source>
        <dbReference type="ARBA" id="ARBA00023125"/>
    </source>
</evidence>
<keyword evidence="1" id="KW-0238">DNA-binding</keyword>
<evidence type="ECO:0000313" key="4">
    <source>
        <dbReference type="Proteomes" id="UP000694620"/>
    </source>
</evidence>
<evidence type="ECO:0000313" key="3">
    <source>
        <dbReference type="Ensembl" id="ENSECRP00000022475.1"/>
    </source>
</evidence>
<dbReference type="GeneTree" id="ENSGT00940000163615"/>
<dbReference type="SMART" id="SM00674">
    <property type="entry name" value="CENPB"/>
    <property type="match status" value="1"/>
</dbReference>
<keyword evidence="4" id="KW-1185">Reference proteome</keyword>
<dbReference type="Pfam" id="PF03221">
    <property type="entry name" value="HTH_Tnp_Tc5"/>
    <property type="match status" value="1"/>
</dbReference>
<dbReference type="InterPro" id="IPR004875">
    <property type="entry name" value="DDE_SF_endonuclease_dom"/>
</dbReference>
<dbReference type="PANTHER" id="PTHR19303">
    <property type="entry name" value="TRANSPOSON"/>
    <property type="match status" value="1"/>
</dbReference>
<dbReference type="Pfam" id="PF03184">
    <property type="entry name" value="DDE_1"/>
    <property type="match status" value="1"/>
</dbReference>
<reference evidence="3" key="2">
    <citation type="submission" date="2025-08" db="UniProtKB">
        <authorList>
            <consortium name="Ensembl"/>
        </authorList>
    </citation>
    <scope>IDENTIFICATION</scope>
</reference>
<reference evidence="3" key="3">
    <citation type="submission" date="2025-09" db="UniProtKB">
        <authorList>
            <consortium name="Ensembl"/>
        </authorList>
    </citation>
    <scope>IDENTIFICATION</scope>
</reference>
<organism evidence="3 4">
    <name type="scientific">Erpetoichthys calabaricus</name>
    <name type="common">Rope fish</name>
    <name type="synonym">Calamoichthys calabaricus</name>
    <dbReference type="NCBI Taxonomy" id="27687"/>
    <lineage>
        <taxon>Eukaryota</taxon>
        <taxon>Metazoa</taxon>
        <taxon>Chordata</taxon>
        <taxon>Craniata</taxon>
        <taxon>Vertebrata</taxon>
        <taxon>Euteleostomi</taxon>
        <taxon>Actinopterygii</taxon>
        <taxon>Polypteriformes</taxon>
        <taxon>Polypteridae</taxon>
        <taxon>Erpetoichthys</taxon>
    </lineage>
</organism>
<accession>A0A8C4SWH2</accession>
<dbReference type="PROSITE" id="PS51253">
    <property type="entry name" value="HTH_CENPB"/>
    <property type="match status" value="1"/>
</dbReference>
<name>A0A8C4SWH2_ERPCA</name>
<dbReference type="Gene3D" id="1.10.10.60">
    <property type="entry name" value="Homeodomain-like"/>
    <property type="match status" value="1"/>
</dbReference>
<dbReference type="Ensembl" id="ENSECRT00000022954.1">
    <property type="protein sequence ID" value="ENSECRP00000022475.1"/>
    <property type="gene ID" value="ENSECRG00000015173.1"/>
</dbReference>
<dbReference type="PANTHER" id="PTHR19303:SF73">
    <property type="entry name" value="PROTEIN PDC2"/>
    <property type="match status" value="1"/>
</dbReference>
<dbReference type="SUPFAM" id="SSF46689">
    <property type="entry name" value="Homeodomain-like"/>
    <property type="match status" value="1"/>
</dbReference>
<proteinExistence type="predicted"/>
<dbReference type="GO" id="GO:0003677">
    <property type="term" value="F:DNA binding"/>
    <property type="evidence" value="ECO:0007669"/>
    <property type="project" value="UniProtKB-KW"/>
</dbReference>
<protein>
    <recommendedName>
        <fullName evidence="2">HTH CENPB-type domain-containing protein</fullName>
    </recommendedName>
</protein>
<dbReference type="Proteomes" id="UP000694620">
    <property type="component" value="Chromosome 16"/>
</dbReference>
<feature type="domain" description="HTH CENPB-type" evidence="2">
    <location>
        <begin position="82"/>
        <end position="153"/>
    </location>
</feature>
<dbReference type="InterPro" id="IPR006600">
    <property type="entry name" value="HTH_CenpB_DNA-bd_dom"/>
</dbReference>
<evidence type="ECO:0000259" key="2">
    <source>
        <dbReference type="PROSITE" id="PS51253"/>
    </source>
</evidence>
<dbReference type="GO" id="GO:0005634">
    <property type="term" value="C:nucleus"/>
    <property type="evidence" value="ECO:0007669"/>
    <property type="project" value="TreeGrafter"/>
</dbReference>
<sequence>MLLSKSVNCACLVSPAKMSRRDLTLAEKIDFLDQIRQQPPNTSQRRLVEITGLAKTTISHLLKQENELREEWAQCERRRGTSQKRKREGKDPDVDEALNEWFAIVTGRGVRVSGPMLKCKAEELAKKLGHNDFKATDGWLSRWKSRHDIKFKKAHGEKESADGAGAEKWKSTKLPEIHEKFQADNIYNADETGLYYRATPDGSLMMDRVTVLCCSNMSGTDKRKLLVIGKSAKPRCFKGLKMDSLPVVYRASRNAWMTSELFKEWLKDWDRELQCQSRKVLLLLDNCAAHPRLHCLKNIQLEFLPPRTTALVQPMDMGIIKNLKIFYRARLVNYVLEATEENLLTSSSTATEVSAKVNVLQAVTFVADSWRKISSETIQNCFSHSGFRHLILQMDVDMPIESEKNDENVELQQVENYEEFLSIDNELHCYDKNEDYDASIVARIVAKHMTASEDQESNDDDPNELVQVTTQDARKCIEILCRYFMQEGNEGSPIDTLDVCGDFVQVQCVNRMRQITLDKFFKH</sequence>